<feature type="domain" description="Cytochrome c" evidence="5">
    <location>
        <begin position="48"/>
        <end position="140"/>
    </location>
</feature>
<dbReference type="SUPFAM" id="SSF46626">
    <property type="entry name" value="Cytochrome c"/>
    <property type="match status" value="1"/>
</dbReference>
<evidence type="ECO:0000256" key="2">
    <source>
        <dbReference type="ARBA" id="ARBA00022723"/>
    </source>
</evidence>
<evidence type="ECO:0000256" key="3">
    <source>
        <dbReference type="ARBA" id="ARBA00023004"/>
    </source>
</evidence>
<evidence type="ECO:0000313" key="6">
    <source>
        <dbReference type="EMBL" id="QFZ86836.1"/>
    </source>
</evidence>
<keyword evidence="3 4" id="KW-0408">Iron</keyword>
<dbReference type="GO" id="GO:0009055">
    <property type="term" value="F:electron transfer activity"/>
    <property type="evidence" value="ECO:0007669"/>
    <property type="project" value="InterPro"/>
</dbReference>
<dbReference type="InterPro" id="IPR036909">
    <property type="entry name" value="Cyt_c-like_dom_sf"/>
</dbReference>
<sequence length="140" mass="14434">MAAPAADRCAAHALPSRRTAAGLLLLAVLAGGCEVGERPLPYGDASPDQRLSGQRLLAQYQCGSCHAIPGVAAVRQQTTGPVLAAFGRRSYIAGHVPNRPDTLAHWIADPAALVPGTPMPAMGVSPSDARDMAAYLLALE</sequence>
<dbReference type="EMBL" id="CP045644">
    <property type="protein sequence ID" value="QFZ86836.1"/>
    <property type="molecule type" value="Genomic_DNA"/>
</dbReference>
<dbReference type="Gene3D" id="1.10.760.10">
    <property type="entry name" value="Cytochrome c-like domain"/>
    <property type="match status" value="1"/>
</dbReference>
<keyword evidence="2 4" id="KW-0479">Metal-binding</keyword>
<dbReference type="PROSITE" id="PS51007">
    <property type="entry name" value="CYTC"/>
    <property type="match status" value="1"/>
</dbReference>
<dbReference type="GO" id="GO:0046872">
    <property type="term" value="F:metal ion binding"/>
    <property type="evidence" value="ECO:0007669"/>
    <property type="project" value="UniProtKB-KW"/>
</dbReference>
<proteinExistence type="predicted"/>
<dbReference type="Proteomes" id="UP000326780">
    <property type="component" value="Chromosome"/>
</dbReference>
<protein>
    <submittedName>
        <fullName evidence="6">C-type cytochrome</fullName>
    </submittedName>
</protein>
<evidence type="ECO:0000313" key="7">
    <source>
        <dbReference type="Proteomes" id="UP000326780"/>
    </source>
</evidence>
<keyword evidence="1 4" id="KW-0349">Heme</keyword>
<organism evidence="6 7">
    <name type="scientific">Variovorax paradoxus</name>
    <dbReference type="NCBI Taxonomy" id="34073"/>
    <lineage>
        <taxon>Bacteria</taxon>
        <taxon>Pseudomonadati</taxon>
        <taxon>Pseudomonadota</taxon>
        <taxon>Betaproteobacteria</taxon>
        <taxon>Burkholderiales</taxon>
        <taxon>Comamonadaceae</taxon>
        <taxon>Variovorax</taxon>
    </lineage>
</organism>
<evidence type="ECO:0000256" key="4">
    <source>
        <dbReference type="PROSITE-ProRule" id="PRU00433"/>
    </source>
</evidence>
<evidence type="ECO:0000256" key="1">
    <source>
        <dbReference type="ARBA" id="ARBA00022617"/>
    </source>
</evidence>
<gene>
    <name evidence="6" type="ORF">GFK26_30695</name>
</gene>
<evidence type="ECO:0000259" key="5">
    <source>
        <dbReference type="PROSITE" id="PS51007"/>
    </source>
</evidence>
<dbReference type="RefSeq" id="WP_153285283.1">
    <property type="nucleotide sequence ID" value="NZ_CP045644.1"/>
</dbReference>
<dbReference type="InterPro" id="IPR009056">
    <property type="entry name" value="Cyt_c-like_dom"/>
</dbReference>
<dbReference type="Pfam" id="PF00034">
    <property type="entry name" value="Cytochrom_C"/>
    <property type="match status" value="1"/>
</dbReference>
<name>A0A5Q0MBG0_VARPD</name>
<dbReference type="AlphaFoldDB" id="A0A5Q0MBG0"/>
<accession>A0A5Q0MBG0</accession>
<reference evidence="6 7" key="1">
    <citation type="submission" date="2019-10" db="EMBL/GenBank/DDBJ databases">
        <title>Complete genome sequence of Variovorax paradoxus 5C-2.</title>
        <authorList>
            <person name="Gogoleva N.E."/>
            <person name="Balkin A.S."/>
        </authorList>
    </citation>
    <scope>NUCLEOTIDE SEQUENCE [LARGE SCALE GENOMIC DNA]</scope>
    <source>
        <strain evidence="6 7">5C-2</strain>
    </source>
</reference>
<dbReference type="GO" id="GO:0020037">
    <property type="term" value="F:heme binding"/>
    <property type="evidence" value="ECO:0007669"/>
    <property type="project" value="InterPro"/>
</dbReference>